<protein>
    <submittedName>
        <fullName evidence="1">Glycosyltransferase family 4 protein</fullName>
    </submittedName>
</protein>
<dbReference type="Proteomes" id="UP000820669">
    <property type="component" value="Unassembled WGS sequence"/>
</dbReference>
<proteinExistence type="predicted"/>
<gene>
    <name evidence="1" type="ORF">HF526_06545</name>
</gene>
<evidence type="ECO:0000313" key="2">
    <source>
        <dbReference type="Proteomes" id="UP000820669"/>
    </source>
</evidence>
<keyword evidence="2" id="KW-1185">Reference proteome</keyword>
<dbReference type="EMBL" id="JAAXLA010000008">
    <property type="protein sequence ID" value="NMH96978.1"/>
    <property type="molecule type" value="Genomic_DNA"/>
</dbReference>
<name>A0ABX1S937_9PSEU</name>
<comment type="caution">
    <text evidence="1">The sequence shown here is derived from an EMBL/GenBank/DDBJ whole genome shotgun (WGS) entry which is preliminary data.</text>
</comment>
<dbReference type="Gene3D" id="3.40.50.2000">
    <property type="entry name" value="Glycogen Phosphorylase B"/>
    <property type="match status" value="2"/>
</dbReference>
<dbReference type="RefSeq" id="WP_169380364.1">
    <property type="nucleotide sequence ID" value="NZ_JAAXLA010000008.1"/>
</dbReference>
<dbReference type="SUPFAM" id="SSF53756">
    <property type="entry name" value="UDP-Glycosyltransferase/glycogen phosphorylase"/>
    <property type="match status" value="1"/>
</dbReference>
<evidence type="ECO:0000313" key="1">
    <source>
        <dbReference type="EMBL" id="NMH96978.1"/>
    </source>
</evidence>
<reference evidence="1 2" key="1">
    <citation type="submission" date="2020-04" db="EMBL/GenBank/DDBJ databases">
        <authorList>
            <person name="Klaysubun C."/>
            <person name="Duangmal K."/>
            <person name="Lipun K."/>
        </authorList>
    </citation>
    <scope>NUCLEOTIDE SEQUENCE [LARGE SCALE GENOMIC DNA]</scope>
    <source>
        <strain evidence="1 2">K10HN5</strain>
    </source>
</reference>
<sequence>MRIASVPSDHVYVRHLADPVGDDGVVRLPDPPVPGAPPGQWWPPPMLEPSWVAAHADDFDVFHLHFGFDDRTPGQLRELVAALRAHRRPFVLTVHDLRNPHHRDPAQHDAALDVLVPAAAALITLTSGAAAAIRARWGREPAVVPHPHVVDLARLAAPRPEHDGFVVGLHAKNLRANADPGPVARVVAAAVAGLPGARLRIDVHDDEPGRAFAAALPDLDVRVHPRFSDDALWDYLAGLDASVLPYRFGTHSGWLEACRDLGTAVVAPSCGFYSEQGPCLVYGHDEAGLDAAALTAAVRTAYAWRPSWRAGAVDRAAQRIEIAKAHATIYASLAAGG</sequence>
<accession>A0ABX1S937</accession>
<organism evidence="1 2">
    <name type="scientific">Pseudonocardia acidicola</name>
    <dbReference type="NCBI Taxonomy" id="2724939"/>
    <lineage>
        <taxon>Bacteria</taxon>
        <taxon>Bacillati</taxon>
        <taxon>Actinomycetota</taxon>
        <taxon>Actinomycetes</taxon>
        <taxon>Pseudonocardiales</taxon>
        <taxon>Pseudonocardiaceae</taxon>
        <taxon>Pseudonocardia</taxon>
    </lineage>
</organism>